<evidence type="ECO:0000313" key="2">
    <source>
        <dbReference type="EMBL" id="GAD50987.1"/>
    </source>
</evidence>
<comment type="caution">
    <text evidence="2">The sequence shown here is derived from an EMBL/GenBank/DDBJ whole genome shotgun (WGS) entry which is preliminary data.</text>
</comment>
<gene>
    <name evidence="2" type="ORF">NT2_13_00740</name>
</gene>
<dbReference type="RefSeq" id="WP_021691805.1">
    <property type="nucleotide sequence ID" value="NZ_BASZ01000013.1"/>
</dbReference>
<sequence>MEQSFIPRYPVGMTQFLSLITAFGLGSIVTALVQSWLARKSMKDERSFREKQAAYIGLLEAYHRAAVEGTDETSKAFAYWQMRCELVGSADVRDAIRRIVETNDDRAGRAKADDDMKKAMRADLGVTF</sequence>
<protein>
    <submittedName>
        <fullName evidence="2">Uncharacterized protein</fullName>
    </submittedName>
</protein>
<reference evidence="2 3" key="1">
    <citation type="submission" date="2013-09" db="EMBL/GenBank/DDBJ databases">
        <title>Whole genome shotgun sequence of Novosphingobium tardaugens NBRC 16725.</title>
        <authorList>
            <person name="Isaki S."/>
            <person name="Hosoyama A."/>
            <person name="Tsuchikane K."/>
            <person name="Katsumata H."/>
            <person name="Ando Y."/>
            <person name="Yamazaki S."/>
            <person name="Fujita N."/>
        </authorList>
    </citation>
    <scope>NUCLEOTIDE SEQUENCE [LARGE SCALE GENOMIC DNA]</scope>
    <source>
        <strain evidence="2 3">NBRC 16725</strain>
    </source>
</reference>
<keyword evidence="1" id="KW-0812">Transmembrane</keyword>
<evidence type="ECO:0000256" key="1">
    <source>
        <dbReference type="SAM" id="Phobius"/>
    </source>
</evidence>
<dbReference type="EMBL" id="BASZ01000013">
    <property type="protein sequence ID" value="GAD50987.1"/>
    <property type="molecule type" value="Genomic_DNA"/>
</dbReference>
<dbReference type="OrthoDB" id="7065898at2"/>
<dbReference type="KEGG" id="ntd:EGO55_19540"/>
<proteinExistence type="predicted"/>
<dbReference type="eggNOG" id="ENOG5033IAV">
    <property type="taxonomic scope" value="Bacteria"/>
</dbReference>
<keyword evidence="1" id="KW-0472">Membrane</keyword>
<feature type="transmembrane region" description="Helical" evidence="1">
    <location>
        <begin position="16"/>
        <end position="37"/>
    </location>
</feature>
<organism evidence="2 3">
    <name type="scientific">Caenibius tardaugens NBRC 16725</name>
    <dbReference type="NCBI Taxonomy" id="1219035"/>
    <lineage>
        <taxon>Bacteria</taxon>
        <taxon>Pseudomonadati</taxon>
        <taxon>Pseudomonadota</taxon>
        <taxon>Alphaproteobacteria</taxon>
        <taxon>Sphingomonadales</taxon>
        <taxon>Erythrobacteraceae</taxon>
        <taxon>Caenibius</taxon>
    </lineage>
</organism>
<dbReference type="Proteomes" id="UP000016568">
    <property type="component" value="Unassembled WGS sequence"/>
</dbReference>
<dbReference type="AlphaFoldDB" id="U2YQL8"/>
<keyword evidence="1" id="KW-1133">Transmembrane helix</keyword>
<evidence type="ECO:0000313" key="3">
    <source>
        <dbReference type="Proteomes" id="UP000016568"/>
    </source>
</evidence>
<keyword evidence="3" id="KW-1185">Reference proteome</keyword>
<name>U2YQL8_9SPHN</name>
<accession>U2YQL8</accession>